<name>A0A2G5T7X6_9PELO</name>
<reference evidence="3" key="1">
    <citation type="submission" date="2017-10" db="EMBL/GenBank/DDBJ databases">
        <title>Rapid genome shrinkage in a self-fertile nematode reveals novel sperm competition proteins.</title>
        <authorList>
            <person name="Yin D."/>
            <person name="Schwarz E.M."/>
            <person name="Thomas C.G."/>
            <person name="Felde R.L."/>
            <person name="Korf I.F."/>
            <person name="Cutter A.D."/>
            <person name="Schartner C.M."/>
            <person name="Ralston E.J."/>
            <person name="Meyer B.J."/>
            <person name="Haag E.S."/>
        </authorList>
    </citation>
    <scope>NUCLEOTIDE SEQUENCE [LARGE SCALE GENOMIC DNA]</scope>
    <source>
        <strain evidence="3">JU1422</strain>
    </source>
</reference>
<dbReference type="Pfam" id="PF01827">
    <property type="entry name" value="FTH"/>
    <property type="match status" value="1"/>
</dbReference>
<dbReference type="InterPro" id="IPR002900">
    <property type="entry name" value="DUF38/FTH_CAE_spp"/>
</dbReference>
<feature type="domain" description="DUF38" evidence="1">
    <location>
        <begin position="121"/>
        <end position="181"/>
    </location>
</feature>
<dbReference type="EMBL" id="PDUG01000005">
    <property type="protein sequence ID" value="PIC23338.1"/>
    <property type="molecule type" value="Genomic_DNA"/>
</dbReference>
<evidence type="ECO:0000313" key="2">
    <source>
        <dbReference type="EMBL" id="PIC23338.1"/>
    </source>
</evidence>
<protein>
    <recommendedName>
        <fullName evidence="1">DUF38 domain-containing protein</fullName>
    </recommendedName>
</protein>
<dbReference type="PANTHER" id="PTHR23014:SF1">
    <property type="entry name" value="DUF38 DOMAIN-CONTAINING PROTEIN-RELATED"/>
    <property type="match status" value="1"/>
</dbReference>
<proteinExistence type="predicted"/>
<dbReference type="Proteomes" id="UP000230233">
    <property type="component" value="Chromosome V"/>
</dbReference>
<organism evidence="2 3">
    <name type="scientific">Caenorhabditis nigoni</name>
    <dbReference type="NCBI Taxonomy" id="1611254"/>
    <lineage>
        <taxon>Eukaryota</taxon>
        <taxon>Metazoa</taxon>
        <taxon>Ecdysozoa</taxon>
        <taxon>Nematoda</taxon>
        <taxon>Chromadorea</taxon>
        <taxon>Rhabditida</taxon>
        <taxon>Rhabditina</taxon>
        <taxon>Rhabditomorpha</taxon>
        <taxon>Rhabditoidea</taxon>
        <taxon>Rhabditidae</taxon>
        <taxon>Peloderinae</taxon>
        <taxon>Caenorhabditis</taxon>
    </lineage>
</organism>
<dbReference type="AlphaFoldDB" id="A0A2G5T7X6"/>
<evidence type="ECO:0000259" key="1">
    <source>
        <dbReference type="Pfam" id="PF01827"/>
    </source>
</evidence>
<comment type="caution">
    <text evidence="2">The sequence shown here is derived from an EMBL/GenBank/DDBJ whole genome shotgun (WGS) entry which is preliminary data.</text>
</comment>
<keyword evidence="3" id="KW-1185">Reference proteome</keyword>
<accession>A0A2G5T7X6</accession>
<evidence type="ECO:0000313" key="3">
    <source>
        <dbReference type="Proteomes" id="UP000230233"/>
    </source>
</evidence>
<dbReference type="PANTHER" id="PTHR23014">
    <property type="entry name" value="F-BOX A PROTEIN"/>
    <property type="match status" value="1"/>
</dbReference>
<gene>
    <name evidence="2" type="primary">Cnig_chr_V.g17072</name>
    <name evidence="2" type="ORF">B9Z55_017072</name>
</gene>
<sequence>MESILRKYNFQEDRPLQKALSYARSFFTDSEFHLKVIALSVHDQYILFAYKTSSEKEYNFMYRQRGKSCEVSCGEKEVTMENSDFVEVFLKDFEILLSHQNSILDTFWLATRENATNHYTRILEATKTILDSRGEKLTVTNLLLELLYQNQIHLILPSLDFNVLKSVNLNDPTSHGNSRQIEIMEDSKFNLLEILEEVAKSLFN</sequence>